<dbReference type="InterPro" id="IPR002403">
    <property type="entry name" value="Cyt_P450_E_grp-IV"/>
</dbReference>
<dbReference type="GO" id="GO:0005506">
    <property type="term" value="F:iron ion binding"/>
    <property type="evidence" value="ECO:0007669"/>
    <property type="project" value="InterPro"/>
</dbReference>
<dbReference type="AlphaFoldDB" id="A0A6A6U6I0"/>
<feature type="binding site" description="axial binding residue" evidence="5">
    <location>
        <position position="259"/>
    </location>
    <ligand>
        <name>heme</name>
        <dbReference type="ChEBI" id="CHEBI:30413"/>
    </ligand>
    <ligandPart>
        <name>Fe</name>
        <dbReference type="ChEBI" id="CHEBI:18248"/>
    </ligandPart>
</feature>
<dbReference type="InterPro" id="IPR001128">
    <property type="entry name" value="Cyt_P450"/>
</dbReference>
<dbReference type="Proteomes" id="UP000799302">
    <property type="component" value="Unassembled WGS sequence"/>
</dbReference>
<keyword evidence="4 5" id="KW-0408">Iron</keyword>
<evidence type="ECO:0000256" key="6">
    <source>
        <dbReference type="RuleBase" id="RU000461"/>
    </source>
</evidence>
<keyword evidence="6" id="KW-0560">Oxidoreductase</keyword>
<protein>
    <submittedName>
        <fullName evidence="7">Cytochrome P450</fullName>
    </submittedName>
</protein>
<dbReference type="Pfam" id="PF00067">
    <property type="entry name" value="p450"/>
    <property type="match status" value="1"/>
</dbReference>
<evidence type="ECO:0000256" key="3">
    <source>
        <dbReference type="ARBA" id="ARBA00022723"/>
    </source>
</evidence>
<keyword evidence="3 5" id="KW-0479">Metal-binding</keyword>
<sequence>MDVAGELFFSKPFGGLDGSPEAKEYAHMIDFAFANFLIKDISRTFLTILKASKSFLPKAVRDVAIAGDYVANHAKMTLANYISENGRDDDGRRNLLTKLLASDLPDHEIEVEIFGMTFAAVDTTATVMTYIMYELSCHTKWQDKLRSELLAAELDGKDYAVSELYKLPILGAVINETMRLHPPAIAGLPRITPPEGAEIDGLDVPGNVFVSVSPFVSQRNPEIFSEPDTFNPARWLNGECDTPEAQDAWMLWGKGARECLGKQLAQNNLRVMVSRILSKMRVKLASEQVHDDMVHTDHFVLIPKGMKCLLIFDDV</sequence>
<reference evidence="7" key="1">
    <citation type="journal article" date="2020" name="Stud. Mycol.">
        <title>101 Dothideomycetes genomes: a test case for predicting lifestyles and emergence of pathogens.</title>
        <authorList>
            <person name="Haridas S."/>
            <person name="Albert R."/>
            <person name="Binder M."/>
            <person name="Bloem J."/>
            <person name="Labutti K."/>
            <person name="Salamov A."/>
            <person name="Andreopoulos B."/>
            <person name="Baker S."/>
            <person name="Barry K."/>
            <person name="Bills G."/>
            <person name="Bluhm B."/>
            <person name="Cannon C."/>
            <person name="Castanera R."/>
            <person name="Culley D."/>
            <person name="Daum C."/>
            <person name="Ezra D."/>
            <person name="Gonzalez J."/>
            <person name="Henrissat B."/>
            <person name="Kuo A."/>
            <person name="Liang C."/>
            <person name="Lipzen A."/>
            <person name="Lutzoni F."/>
            <person name="Magnuson J."/>
            <person name="Mondo S."/>
            <person name="Nolan M."/>
            <person name="Ohm R."/>
            <person name="Pangilinan J."/>
            <person name="Park H.-J."/>
            <person name="Ramirez L."/>
            <person name="Alfaro M."/>
            <person name="Sun H."/>
            <person name="Tritt A."/>
            <person name="Yoshinaga Y."/>
            <person name="Zwiers L.-H."/>
            <person name="Turgeon B."/>
            <person name="Goodwin S."/>
            <person name="Spatafora J."/>
            <person name="Crous P."/>
            <person name="Grigoriev I."/>
        </authorList>
    </citation>
    <scope>NUCLEOTIDE SEQUENCE</scope>
    <source>
        <strain evidence="7">CBS 115976</strain>
    </source>
</reference>
<dbReference type="InterPro" id="IPR036396">
    <property type="entry name" value="Cyt_P450_sf"/>
</dbReference>
<comment type="similarity">
    <text evidence="2 6">Belongs to the cytochrome P450 family.</text>
</comment>
<dbReference type="PRINTS" id="PR00465">
    <property type="entry name" value="EP450IV"/>
</dbReference>
<keyword evidence="6" id="KW-0503">Monooxygenase</keyword>
<keyword evidence="5 6" id="KW-0349">Heme</keyword>
<dbReference type="GO" id="GO:0004497">
    <property type="term" value="F:monooxygenase activity"/>
    <property type="evidence" value="ECO:0007669"/>
    <property type="project" value="UniProtKB-KW"/>
</dbReference>
<dbReference type="PRINTS" id="PR00385">
    <property type="entry name" value="P450"/>
</dbReference>
<dbReference type="PANTHER" id="PTHR24305">
    <property type="entry name" value="CYTOCHROME P450"/>
    <property type="match status" value="1"/>
</dbReference>
<comment type="cofactor">
    <cofactor evidence="1 5">
        <name>heme</name>
        <dbReference type="ChEBI" id="CHEBI:30413"/>
    </cofactor>
</comment>
<dbReference type="Gene3D" id="1.10.630.10">
    <property type="entry name" value="Cytochrome P450"/>
    <property type="match status" value="1"/>
</dbReference>
<dbReference type="OrthoDB" id="1470350at2759"/>
<evidence type="ECO:0000256" key="1">
    <source>
        <dbReference type="ARBA" id="ARBA00001971"/>
    </source>
</evidence>
<accession>A0A6A6U6I0</accession>
<dbReference type="InterPro" id="IPR050121">
    <property type="entry name" value="Cytochrome_P450_monoxygenase"/>
</dbReference>
<evidence type="ECO:0000256" key="4">
    <source>
        <dbReference type="ARBA" id="ARBA00023004"/>
    </source>
</evidence>
<dbReference type="SUPFAM" id="SSF48264">
    <property type="entry name" value="Cytochrome P450"/>
    <property type="match status" value="1"/>
</dbReference>
<dbReference type="PANTHER" id="PTHR24305:SF166">
    <property type="entry name" value="CYTOCHROME P450 12A4, MITOCHONDRIAL-RELATED"/>
    <property type="match status" value="1"/>
</dbReference>
<name>A0A6A6U6I0_9PEZI</name>
<evidence type="ECO:0000313" key="8">
    <source>
        <dbReference type="Proteomes" id="UP000799302"/>
    </source>
</evidence>
<evidence type="ECO:0000256" key="2">
    <source>
        <dbReference type="ARBA" id="ARBA00010617"/>
    </source>
</evidence>
<dbReference type="InterPro" id="IPR017972">
    <property type="entry name" value="Cyt_P450_CS"/>
</dbReference>
<dbReference type="EMBL" id="MU004237">
    <property type="protein sequence ID" value="KAF2667772.1"/>
    <property type="molecule type" value="Genomic_DNA"/>
</dbReference>
<gene>
    <name evidence="7" type="ORF">BT63DRAFT_426620</name>
</gene>
<dbReference type="GO" id="GO:0016705">
    <property type="term" value="F:oxidoreductase activity, acting on paired donors, with incorporation or reduction of molecular oxygen"/>
    <property type="evidence" value="ECO:0007669"/>
    <property type="project" value="InterPro"/>
</dbReference>
<keyword evidence="8" id="KW-1185">Reference proteome</keyword>
<dbReference type="GO" id="GO:0020037">
    <property type="term" value="F:heme binding"/>
    <property type="evidence" value="ECO:0007669"/>
    <property type="project" value="InterPro"/>
</dbReference>
<dbReference type="PROSITE" id="PS00086">
    <property type="entry name" value="CYTOCHROME_P450"/>
    <property type="match status" value="1"/>
</dbReference>
<evidence type="ECO:0000256" key="5">
    <source>
        <dbReference type="PIRSR" id="PIRSR602403-1"/>
    </source>
</evidence>
<evidence type="ECO:0000313" key="7">
    <source>
        <dbReference type="EMBL" id="KAF2667772.1"/>
    </source>
</evidence>
<organism evidence="7 8">
    <name type="scientific">Microthyrium microscopicum</name>
    <dbReference type="NCBI Taxonomy" id="703497"/>
    <lineage>
        <taxon>Eukaryota</taxon>
        <taxon>Fungi</taxon>
        <taxon>Dikarya</taxon>
        <taxon>Ascomycota</taxon>
        <taxon>Pezizomycotina</taxon>
        <taxon>Dothideomycetes</taxon>
        <taxon>Dothideomycetes incertae sedis</taxon>
        <taxon>Microthyriales</taxon>
        <taxon>Microthyriaceae</taxon>
        <taxon>Microthyrium</taxon>
    </lineage>
</organism>
<proteinExistence type="inferred from homology"/>